<protein>
    <submittedName>
        <fullName evidence="1">Uncharacterized protein</fullName>
    </submittedName>
</protein>
<dbReference type="EMBL" id="GGEC01070614">
    <property type="protein sequence ID" value="MBX51098.1"/>
    <property type="molecule type" value="Transcribed_RNA"/>
</dbReference>
<evidence type="ECO:0000313" key="1">
    <source>
        <dbReference type="EMBL" id="MBX51098.1"/>
    </source>
</evidence>
<proteinExistence type="predicted"/>
<dbReference type="AlphaFoldDB" id="A0A2P2P8L6"/>
<name>A0A2P2P8L6_RHIMU</name>
<accession>A0A2P2P8L6</accession>
<organism evidence="1">
    <name type="scientific">Rhizophora mucronata</name>
    <name type="common">Asiatic mangrove</name>
    <dbReference type="NCBI Taxonomy" id="61149"/>
    <lineage>
        <taxon>Eukaryota</taxon>
        <taxon>Viridiplantae</taxon>
        <taxon>Streptophyta</taxon>
        <taxon>Embryophyta</taxon>
        <taxon>Tracheophyta</taxon>
        <taxon>Spermatophyta</taxon>
        <taxon>Magnoliopsida</taxon>
        <taxon>eudicotyledons</taxon>
        <taxon>Gunneridae</taxon>
        <taxon>Pentapetalae</taxon>
        <taxon>rosids</taxon>
        <taxon>fabids</taxon>
        <taxon>Malpighiales</taxon>
        <taxon>Rhizophoraceae</taxon>
        <taxon>Rhizophora</taxon>
    </lineage>
</organism>
<reference evidence="1" key="1">
    <citation type="submission" date="2018-02" db="EMBL/GenBank/DDBJ databases">
        <title>Rhizophora mucronata_Transcriptome.</title>
        <authorList>
            <person name="Meera S.P."/>
            <person name="Sreeshan A."/>
            <person name="Augustine A."/>
        </authorList>
    </citation>
    <scope>NUCLEOTIDE SEQUENCE</scope>
    <source>
        <tissue evidence="1">Leaf</tissue>
    </source>
</reference>
<sequence>MIPAPSFTLYIVLKLNIARTRVDASLSFLAIQLQLSWSEFVLHTKAFSPYKTPQEFE</sequence>